<protein>
    <submittedName>
        <fullName evidence="1">Putative DNA-binding protein (MmcQ/YjbR family)</fullName>
    </submittedName>
</protein>
<evidence type="ECO:0000313" key="2">
    <source>
        <dbReference type="Proteomes" id="UP000569951"/>
    </source>
</evidence>
<dbReference type="InterPro" id="IPR038056">
    <property type="entry name" value="YjbR-like_sf"/>
</dbReference>
<keyword evidence="2" id="KW-1185">Reference proteome</keyword>
<dbReference type="Proteomes" id="UP000569951">
    <property type="component" value="Unassembled WGS sequence"/>
</dbReference>
<dbReference type="AlphaFoldDB" id="A0A841I6N7"/>
<sequence length="131" mass="14720">MDSITALREYCAAKPGSEETFPFGLDTLVWKVGGKMYALASVTAEPLSLSLKCDPERALELREQYGAITAGYHLNKRHWNSLEVDRLPPALVRELIDHSYALVVRGLTRAERERLGWQASARPDHLRDADV</sequence>
<dbReference type="PANTHER" id="PTHR35145">
    <property type="entry name" value="CYTOPLASMIC PROTEIN-RELATED"/>
    <property type="match status" value="1"/>
</dbReference>
<dbReference type="SUPFAM" id="SSF142906">
    <property type="entry name" value="YjbR-like"/>
    <property type="match status" value="1"/>
</dbReference>
<organism evidence="1 2">
    <name type="scientific">Deinobacterium chartae</name>
    <dbReference type="NCBI Taxonomy" id="521158"/>
    <lineage>
        <taxon>Bacteria</taxon>
        <taxon>Thermotogati</taxon>
        <taxon>Deinococcota</taxon>
        <taxon>Deinococci</taxon>
        <taxon>Deinococcales</taxon>
        <taxon>Deinococcaceae</taxon>
        <taxon>Deinobacterium</taxon>
    </lineage>
</organism>
<name>A0A841I6N7_9DEIO</name>
<comment type="caution">
    <text evidence="1">The sequence shown here is derived from an EMBL/GenBank/DDBJ whole genome shotgun (WGS) entry which is preliminary data.</text>
</comment>
<gene>
    <name evidence="1" type="ORF">HNR42_002945</name>
</gene>
<reference evidence="1 2" key="1">
    <citation type="submission" date="2020-08" db="EMBL/GenBank/DDBJ databases">
        <title>Genomic Encyclopedia of Type Strains, Phase IV (KMG-IV): sequencing the most valuable type-strain genomes for metagenomic binning, comparative biology and taxonomic classification.</title>
        <authorList>
            <person name="Goeker M."/>
        </authorList>
    </citation>
    <scope>NUCLEOTIDE SEQUENCE [LARGE SCALE GENOMIC DNA]</scope>
    <source>
        <strain evidence="1 2">DSM 21458</strain>
    </source>
</reference>
<dbReference type="Gene3D" id="3.90.1150.30">
    <property type="match status" value="1"/>
</dbReference>
<dbReference type="GO" id="GO:0003677">
    <property type="term" value="F:DNA binding"/>
    <property type="evidence" value="ECO:0007669"/>
    <property type="project" value="UniProtKB-KW"/>
</dbReference>
<dbReference type="InterPro" id="IPR058532">
    <property type="entry name" value="YjbR/MT2646/Rv2570-like"/>
</dbReference>
<dbReference type="InterPro" id="IPR007351">
    <property type="entry name" value="YjbR"/>
</dbReference>
<dbReference type="PANTHER" id="PTHR35145:SF1">
    <property type="entry name" value="CYTOPLASMIC PROTEIN"/>
    <property type="match status" value="1"/>
</dbReference>
<proteinExistence type="predicted"/>
<dbReference type="EMBL" id="JACHHG010000012">
    <property type="protein sequence ID" value="MBB6099495.1"/>
    <property type="molecule type" value="Genomic_DNA"/>
</dbReference>
<evidence type="ECO:0000313" key="1">
    <source>
        <dbReference type="EMBL" id="MBB6099495.1"/>
    </source>
</evidence>
<dbReference type="RefSeq" id="WP_183988246.1">
    <property type="nucleotide sequence ID" value="NZ_JACHHG010000012.1"/>
</dbReference>
<accession>A0A841I6N7</accession>
<dbReference type="Pfam" id="PF04237">
    <property type="entry name" value="YjbR"/>
    <property type="match status" value="1"/>
</dbReference>
<keyword evidence="1" id="KW-0238">DNA-binding</keyword>